<dbReference type="AlphaFoldDB" id="A0A914WKH9"/>
<reference evidence="3" key="1">
    <citation type="submission" date="2022-11" db="UniProtKB">
        <authorList>
            <consortium name="WormBaseParasite"/>
        </authorList>
    </citation>
    <scope>IDENTIFICATION</scope>
</reference>
<name>A0A914WKH9_9BILA</name>
<evidence type="ECO:0000313" key="2">
    <source>
        <dbReference type="Proteomes" id="UP000887566"/>
    </source>
</evidence>
<sequence>MPEGGWISRFFRYFTRIFAKPPAPITAAHPASTAHPPPAAKQLLKKSPPTPPLGSASVSTSSAPAPASSSSQVDQKSGMQTTIARFASQLAKVNKHTPQIKFLGPRKPQPKFDRSSLPSVAQASSDAKSLSSSSGGGSQQQKPASSIGPVGKTPRGTGIDESELPAILKRRLPSAEEIAAINIGSAYGQ</sequence>
<evidence type="ECO:0000256" key="1">
    <source>
        <dbReference type="SAM" id="MobiDB-lite"/>
    </source>
</evidence>
<feature type="compositionally biased region" description="Low complexity" evidence="1">
    <location>
        <begin position="53"/>
        <end position="71"/>
    </location>
</feature>
<dbReference type="Proteomes" id="UP000887566">
    <property type="component" value="Unplaced"/>
</dbReference>
<proteinExistence type="predicted"/>
<protein>
    <submittedName>
        <fullName evidence="3">Uncharacterized protein</fullName>
    </submittedName>
</protein>
<feature type="compositionally biased region" description="Low complexity" evidence="1">
    <location>
        <begin position="121"/>
        <end position="146"/>
    </location>
</feature>
<feature type="region of interest" description="Disordered" evidence="1">
    <location>
        <begin position="24"/>
        <end position="83"/>
    </location>
</feature>
<evidence type="ECO:0000313" key="3">
    <source>
        <dbReference type="WBParaSite" id="PSAMB.scaffold4299size15060.g23933.t1"/>
    </source>
</evidence>
<organism evidence="2 3">
    <name type="scientific">Plectus sambesii</name>
    <dbReference type="NCBI Taxonomy" id="2011161"/>
    <lineage>
        <taxon>Eukaryota</taxon>
        <taxon>Metazoa</taxon>
        <taxon>Ecdysozoa</taxon>
        <taxon>Nematoda</taxon>
        <taxon>Chromadorea</taxon>
        <taxon>Plectida</taxon>
        <taxon>Plectina</taxon>
        <taxon>Plectoidea</taxon>
        <taxon>Plectidae</taxon>
        <taxon>Plectus</taxon>
    </lineage>
</organism>
<feature type="compositionally biased region" description="Polar residues" evidence="1">
    <location>
        <begin position="72"/>
        <end position="83"/>
    </location>
</feature>
<feature type="compositionally biased region" description="Low complexity" evidence="1">
    <location>
        <begin position="25"/>
        <end position="34"/>
    </location>
</feature>
<dbReference type="WBParaSite" id="PSAMB.scaffold4299size15060.g23933.t1">
    <property type="protein sequence ID" value="PSAMB.scaffold4299size15060.g23933.t1"/>
    <property type="gene ID" value="PSAMB.scaffold4299size15060.g23933"/>
</dbReference>
<keyword evidence="2" id="KW-1185">Reference proteome</keyword>
<accession>A0A914WKH9</accession>
<feature type="region of interest" description="Disordered" evidence="1">
    <location>
        <begin position="97"/>
        <end position="164"/>
    </location>
</feature>